<feature type="transmembrane region" description="Helical" evidence="1">
    <location>
        <begin position="211"/>
        <end position="233"/>
    </location>
</feature>
<proteinExistence type="predicted"/>
<dbReference type="EMBL" id="BMHF01000005">
    <property type="protein sequence ID" value="GGA33542.1"/>
    <property type="molecule type" value="Genomic_DNA"/>
</dbReference>
<reference evidence="3" key="1">
    <citation type="journal article" date="2019" name="Int. J. Syst. Evol. Microbiol.">
        <title>The Global Catalogue of Microorganisms (GCM) 10K type strain sequencing project: providing services to taxonomists for standard genome sequencing and annotation.</title>
        <authorList>
            <consortium name="The Broad Institute Genomics Platform"/>
            <consortium name="The Broad Institute Genome Sequencing Center for Infectious Disease"/>
            <person name="Wu L."/>
            <person name="Ma J."/>
        </authorList>
    </citation>
    <scope>NUCLEOTIDE SEQUENCE [LARGE SCALE GENOMIC DNA]</scope>
    <source>
        <strain evidence="3">CGMCC 1.15044</strain>
    </source>
</reference>
<accession>A0ABQ1FZ89</accession>
<keyword evidence="1" id="KW-0812">Transmembrane</keyword>
<dbReference type="Proteomes" id="UP000609323">
    <property type="component" value="Unassembled WGS sequence"/>
</dbReference>
<gene>
    <name evidence="2" type="ORF">GCM10010917_18410</name>
</gene>
<keyword evidence="1" id="KW-1133">Transmembrane helix</keyword>
<feature type="transmembrane region" description="Helical" evidence="1">
    <location>
        <begin position="178"/>
        <end position="199"/>
    </location>
</feature>
<dbReference type="RefSeq" id="WP_094094933.1">
    <property type="nucleotide sequence ID" value="NZ_CP022584.1"/>
</dbReference>
<evidence type="ECO:0008006" key="4">
    <source>
        <dbReference type="Google" id="ProtNLM"/>
    </source>
</evidence>
<name>A0ABQ1FZ89_9BACL</name>
<organism evidence="2 3">
    <name type="scientific">Paenibacillus physcomitrellae</name>
    <dbReference type="NCBI Taxonomy" id="1619311"/>
    <lineage>
        <taxon>Bacteria</taxon>
        <taxon>Bacillati</taxon>
        <taxon>Bacillota</taxon>
        <taxon>Bacilli</taxon>
        <taxon>Bacillales</taxon>
        <taxon>Paenibacillaceae</taxon>
        <taxon>Paenibacillus</taxon>
    </lineage>
</organism>
<keyword evidence="1" id="KW-0472">Membrane</keyword>
<sequence>MALPMVYFLIRYSEYTFSSEYDVFTFFLDSFVPIVFAIFSVLVYTGVFAQEVSHRFIVYTRLRISLKKLLSIKFAANFMLTFCIFFIFIFGYFVFAYYIEPQIGLVQYDPSFFALNGTTAKEYTLHQNTFSQLFKYGSLTYGVVYSLWVAVNAALFAAFAFLLVLLVDRPFLALSIPFAFYLVQSFFMGAFGLVKYQFFQAVFPFNYAQQPIWTSFVPTAVLIAICLILLGYFKVSNRMERIQ</sequence>
<feature type="transmembrane region" description="Helical" evidence="1">
    <location>
        <begin position="31"/>
        <end position="53"/>
    </location>
</feature>
<evidence type="ECO:0000313" key="3">
    <source>
        <dbReference type="Proteomes" id="UP000609323"/>
    </source>
</evidence>
<protein>
    <recommendedName>
        <fullName evidence="4">ABC transporter permease</fullName>
    </recommendedName>
</protein>
<evidence type="ECO:0000313" key="2">
    <source>
        <dbReference type="EMBL" id="GGA33542.1"/>
    </source>
</evidence>
<feature type="transmembrane region" description="Helical" evidence="1">
    <location>
        <begin position="74"/>
        <end position="99"/>
    </location>
</feature>
<feature type="transmembrane region" description="Helical" evidence="1">
    <location>
        <begin position="143"/>
        <end position="166"/>
    </location>
</feature>
<evidence type="ECO:0000256" key="1">
    <source>
        <dbReference type="SAM" id="Phobius"/>
    </source>
</evidence>
<comment type="caution">
    <text evidence="2">The sequence shown here is derived from an EMBL/GenBank/DDBJ whole genome shotgun (WGS) entry which is preliminary data.</text>
</comment>
<keyword evidence="3" id="KW-1185">Reference proteome</keyword>